<feature type="chain" id="PRO_5047371486" evidence="1">
    <location>
        <begin position="20"/>
        <end position="386"/>
    </location>
</feature>
<proteinExistence type="predicted"/>
<sequence>MGKLKSITLGLLASLLLVACENENPGVQNTNQSRKEDNISKIALKFANGINASTSTQTRSIDLASVKTINKLPMGNFFKNESNTRAVNYQIYLNDTLVSTSLTKNEGTVILIKNGEKILPIAYFRKENNMDVNKVLRDTTSDLSFLLQTAVNNIADDSSPMIENTDQIVEKVNPKCKVSWDQDPPYNKYCYTNDGQQALAGCVAIAGAQALSVLRPKMSMITSWDEVTKQYPTAEAIDEIAKLISYVGQQTGMKYGTKASGTKTSNLVDFFKKYDIYNWGTYQPITVLHLPDGIVVVSGYRAKHGWGPWKHYVDGHAFIADGYVKYNRPKDPYYLHLNYGWGEPFKDVYLLSSEKEWKENEAMAIYKKIFPHKIDFFCFAHEHFGN</sequence>
<dbReference type="Pfam" id="PF01640">
    <property type="entry name" value="Peptidase_C10"/>
    <property type="match status" value="2"/>
</dbReference>
<dbReference type="InterPro" id="IPR044934">
    <property type="entry name" value="Streptopain_sf"/>
</dbReference>
<dbReference type="InterPro" id="IPR000200">
    <property type="entry name" value="Peptidase_C10"/>
</dbReference>
<dbReference type="InterPro" id="IPR038765">
    <property type="entry name" value="Papain-like_cys_pep_sf"/>
</dbReference>
<evidence type="ECO:0000313" key="2">
    <source>
        <dbReference type="EMBL" id="MCO6026139.1"/>
    </source>
</evidence>
<dbReference type="Gene3D" id="3.90.70.50">
    <property type="entry name" value="Peptidase C10, streptopain"/>
    <property type="match status" value="1"/>
</dbReference>
<name>A0ABT1BYI6_9BACT</name>
<protein>
    <submittedName>
        <fullName evidence="2">C10 family peptidase</fullName>
    </submittedName>
</protein>
<comment type="caution">
    <text evidence="2">The sequence shown here is derived from an EMBL/GenBank/DDBJ whole genome shotgun (WGS) entry which is preliminary data.</text>
</comment>
<keyword evidence="1" id="KW-0732">Signal</keyword>
<dbReference type="SUPFAM" id="SSF54001">
    <property type="entry name" value="Cysteine proteinases"/>
    <property type="match status" value="1"/>
</dbReference>
<keyword evidence="3" id="KW-1185">Reference proteome</keyword>
<dbReference type="Proteomes" id="UP001204015">
    <property type="component" value="Unassembled WGS sequence"/>
</dbReference>
<accession>A0ABT1BYI6</accession>
<dbReference type="EMBL" id="JAMXLY010000040">
    <property type="protein sequence ID" value="MCO6026139.1"/>
    <property type="molecule type" value="Genomic_DNA"/>
</dbReference>
<organism evidence="2 3">
    <name type="scientific">Segatella cerevisiae</name>
    <dbReference type="NCBI Taxonomy" id="2053716"/>
    <lineage>
        <taxon>Bacteria</taxon>
        <taxon>Pseudomonadati</taxon>
        <taxon>Bacteroidota</taxon>
        <taxon>Bacteroidia</taxon>
        <taxon>Bacteroidales</taxon>
        <taxon>Prevotellaceae</taxon>
        <taxon>Segatella</taxon>
    </lineage>
</organism>
<evidence type="ECO:0000313" key="3">
    <source>
        <dbReference type="Proteomes" id="UP001204015"/>
    </source>
</evidence>
<reference evidence="2 3" key="1">
    <citation type="submission" date="2022-06" db="EMBL/GenBank/DDBJ databases">
        <title>A taxonomic note on the genus Prevotella: Description of four novel genera and emended description of the genera Hallella and Xylanibacter.</title>
        <authorList>
            <person name="Hitch T.C.A."/>
        </authorList>
    </citation>
    <scope>NUCLEOTIDE SEQUENCE [LARGE SCALE GENOMIC DNA]</scope>
    <source>
        <strain evidence="2 3">DSM 100619</strain>
    </source>
</reference>
<dbReference type="PROSITE" id="PS51257">
    <property type="entry name" value="PROKAR_LIPOPROTEIN"/>
    <property type="match status" value="1"/>
</dbReference>
<dbReference type="RefSeq" id="WP_252761496.1">
    <property type="nucleotide sequence ID" value="NZ_JAMXLY010000040.1"/>
</dbReference>
<gene>
    <name evidence="2" type="ORF">NG821_09855</name>
</gene>
<evidence type="ECO:0000256" key="1">
    <source>
        <dbReference type="SAM" id="SignalP"/>
    </source>
</evidence>
<feature type="signal peptide" evidence="1">
    <location>
        <begin position="1"/>
        <end position="19"/>
    </location>
</feature>